<evidence type="ECO:0000313" key="1">
    <source>
        <dbReference type="EMBL" id="RVW04251.1"/>
    </source>
</evidence>
<proteinExistence type="predicted"/>
<evidence type="ECO:0000313" key="2">
    <source>
        <dbReference type="Proteomes" id="UP000283479"/>
    </source>
</evidence>
<accession>A0A438AZW8</accession>
<name>A0A438AZW8_9NOCA</name>
<comment type="caution">
    <text evidence="1">The sequence shown here is derived from an EMBL/GenBank/DDBJ whole genome shotgun (WGS) entry which is preliminary data.</text>
</comment>
<dbReference type="Proteomes" id="UP000283479">
    <property type="component" value="Unassembled WGS sequence"/>
</dbReference>
<keyword evidence="2" id="KW-1185">Reference proteome</keyword>
<dbReference type="EMBL" id="RKLO01000002">
    <property type="protein sequence ID" value="RVW04251.1"/>
    <property type="molecule type" value="Genomic_DNA"/>
</dbReference>
<dbReference type="AlphaFoldDB" id="A0A438AZW8"/>
<reference evidence="1 2" key="1">
    <citation type="submission" date="2018-11" db="EMBL/GenBank/DDBJ databases">
        <title>Rhodococcus spongicola sp. nov. and Rhodococcus xishaensis sp. nov. from marine sponges.</title>
        <authorList>
            <person name="Li L."/>
            <person name="Lin H.W."/>
        </authorList>
    </citation>
    <scope>NUCLEOTIDE SEQUENCE [LARGE SCALE GENOMIC DNA]</scope>
    <source>
        <strain evidence="1 2">LHW51113</strain>
    </source>
</reference>
<protein>
    <submittedName>
        <fullName evidence="1">Uncharacterized protein</fullName>
    </submittedName>
</protein>
<gene>
    <name evidence="1" type="ORF">EGT50_07285</name>
</gene>
<organism evidence="1 2">
    <name type="scientific">Rhodococcus xishaensis</name>
    <dbReference type="NCBI Taxonomy" id="2487364"/>
    <lineage>
        <taxon>Bacteria</taxon>
        <taxon>Bacillati</taxon>
        <taxon>Actinomycetota</taxon>
        <taxon>Actinomycetes</taxon>
        <taxon>Mycobacteriales</taxon>
        <taxon>Nocardiaceae</taxon>
        <taxon>Rhodococcus</taxon>
    </lineage>
</organism>
<sequence length="65" mass="7532">MRYHTSPAVQCFTDRCGLFTHRLCLAAFALVRASQVSSDRLWTALRATKDDRPGRIIRKRLRLNN</sequence>